<feature type="compositionally biased region" description="Low complexity" evidence="1">
    <location>
        <begin position="11"/>
        <end position="22"/>
    </location>
</feature>
<evidence type="ECO:0000313" key="3">
    <source>
        <dbReference type="Proteomes" id="UP000799772"/>
    </source>
</evidence>
<feature type="compositionally biased region" description="Basic and acidic residues" evidence="1">
    <location>
        <begin position="49"/>
        <end position="58"/>
    </location>
</feature>
<evidence type="ECO:0000256" key="1">
    <source>
        <dbReference type="SAM" id="MobiDB-lite"/>
    </source>
</evidence>
<keyword evidence="3" id="KW-1185">Reference proteome</keyword>
<protein>
    <submittedName>
        <fullName evidence="2">Uncharacterized protein</fullName>
    </submittedName>
</protein>
<reference evidence="2" key="1">
    <citation type="journal article" date="2020" name="Stud. Mycol.">
        <title>101 Dothideomycetes genomes: a test case for predicting lifestyles and emergence of pathogens.</title>
        <authorList>
            <person name="Haridas S."/>
            <person name="Albert R."/>
            <person name="Binder M."/>
            <person name="Bloem J."/>
            <person name="Labutti K."/>
            <person name="Salamov A."/>
            <person name="Andreopoulos B."/>
            <person name="Baker S."/>
            <person name="Barry K."/>
            <person name="Bills G."/>
            <person name="Bluhm B."/>
            <person name="Cannon C."/>
            <person name="Castanera R."/>
            <person name="Culley D."/>
            <person name="Daum C."/>
            <person name="Ezra D."/>
            <person name="Gonzalez J."/>
            <person name="Henrissat B."/>
            <person name="Kuo A."/>
            <person name="Liang C."/>
            <person name="Lipzen A."/>
            <person name="Lutzoni F."/>
            <person name="Magnuson J."/>
            <person name="Mondo S."/>
            <person name="Nolan M."/>
            <person name="Ohm R."/>
            <person name="Pangilinan J."/>
            <person name="Park H.-J."/>
            <person name="Ramirez L."/>
            <person name="Alfaro M."/>
            <person name="Sun H."/>
            <person name="Tritt A."/>
            <person name="Yoshinaga Y."/>
            <person name="Zwiers L.-H."/>
            <person name="Turgeon B."/>
            <person name="Goodwin S."/>
            <person name="Spatafora J."/>
            <person name="Crous P."/>
            <person name="Grigoriev I."/>
        </authorList>
    </citation>
    <scope>NUCLEOTIDE SEQUENCE</scope>
    <source>
        <strain evidence="2">CBS 133067</strain>
    </source>
</reference>
<comment type="caution">
    <text evidence="2">The sequence shown here is derived from an EMBL/GenBank/DDBJ whole genome shotgun (WGS) entry which is preliminary data.</text>
</comment>
<name>A0A9P4I4H6_9PEZI</name>
<dbReference type="AlphaFoldDB" id="A0A9P4I4H6"/>
<proteinExistence type="predicted"/>
<organism evidence="2 3">
    <name type="scientific">Rhizodiscina lignyota</name>
    <dbReference type="NCBI Taxonomy" id="1504668"/>
    <lineage>
        <taxon>Eukaryota</taxon>
        <taxon>Fungi</taxon>
        <taxon>Dikarya</taxon>
        <taxon>Ascomycota</taxon>
        <taxon>Pezizomycotina</taxon>
        <taxon>Dothideomycetes</taxon>
        <taxon>Pleosporomycetidae</taxon>
        <taxon>Aulographales</taxon>
        <taxon>Rhizodiscinaceae</taxon>
        <taxon>Rhizodiscina</taxon>
    </lineage>
</organism>
<evidence type="ECO:0000313" key="2">
    <source>
        <dbReference type="EMBL" id="KAF2093644.1"/>
    </source>
</evidence>
<accession>A0A9P4I4H6</accession>
<dbReference type="Proteomes" id="UP000799772">
    <property type="component" value="Unassembled WGS sequence"/>
</dbReference>
<gene>
    <name evidence="2" type="ORF">NA57DRAFT_61350</name>
</gene>
<sequence>MTAVCRSPQTASKGSSRGARGSPIPSRSTQATLARETMLGICPAPPSASERRGADSGPRRTTTTPHLACASGRKSKCNVQEPQASQFRIFEIKKGERERDVCHSAKQRGDAALSAATTANAHSTESPLSPQALAPLRSLTNHHLNAPGGILRARARAKRAPRPLYGPVKRHEKAQNFTALHPRHGVKKGGLALANMQTGPLIGSDPMLPDRHSRARSAVTALEPQLAFSFPSSFSLGRDWKRKACAGYRSVPWAASRSQAPRRIANAR</sequence>
<dbReference type="EMBL" id="ML978137">
    <property type="protein sequence ID" value="KAF2093644.1"/>
    <property type="molecule type" value="Genomic_DNA"/>
</dbReference>
<feature type="region of interest" description="Disordered" evidence="1">
    <location>
        <begin position="1"/>
        <end position="74"/>
    </location>
</feature>